<feature type="active site" description="Charge relay system" evidence="5">
    <location>
        <position position="160"/>
    </location>
</feature>
<evidence type="ECO:0000256" key="3">
    <source>
        <dbReference type="ARBA" id="ARBA00022801"/>
    </source>
</evidence>
<keyword evidence="3 5" id="KW-0378">Hydrolase</keyword>
<dbReference type="AlphaFoldDB" id="A0A1I1ANJ7"/>
<keyword evidence="2 5" id="KW-0645">Protease</keyword>
<dbReference type="PANTHER" id="PTHR43806:SF11">
    <property type="entry name" value="CEREVISIN-RELATED"/>
    <property type="match status" value="1"/>
</dbReference>
<feature type="active site" description="Charge relay system" evidence="5">
    <location>
        <position position="351"/>
    </location>
</feature>
<protein>
    <submittedName>
        <fullName evidence="7">Subtilase family protein</fullName>
    </submittedName>
</protein>
<sequence>MFSFKSKLSSQLKDCLDSNLYIKYRVLINYKNFNKTLLGKISGFKNATLHSVNDYLNIISCTLTKNHIEKLCEYPETICICLDELCFISYSLSNSNHGSSIKNANYLKTNYNLDFSGRGISIGLIDTGVYPHNDLSNPSKIKLFKDLINDYTYPYDDNGHGTFLSGVICGNGLGSKGVYDGIAKGSDICCVKAFDSNGRGFCSDILYAIDYLIQESTSNNIRILCIPCELLCHNTFILSLFDKIFKKAILNNLIPIVSSGSNSYKGGIIGIGLLDSCLTVSGMDTSKGGYKPCDLSSYGPTLSKTQKPTITAACKNISSLSTIKSFIPERNGTKLYPPLLDTPYTTITSTSISCAYICACCSLILEKKPLLKFKDLLNLCQLCCKDVIDSKNIQGYGVLDISSILFNL</sequence>
<dbReference type="PROSITE" id="PS00136">
    <property type="entry name" value="SUBTILASE_ASP"/>
    <property type="match status" value="1"/>
</dbReference>
<evidence type="ECO:0000313" key="8">
    <source>
        <dbReference type="Proteomes" id="UP000198619"/>
    </source>
</evidence>
<dbReference type="InterPro" id="IPR000209">
    <property type="entry name" value="Peptidase_S8/S53_dom"/>
</dbReference>
<dbReference type="Proteomes" id="UP000198619">
    <property type="component" value="Unassembled WGS sequence"/>
</dbReference>
<evidence type="ECO:0000313" key="7">
    <source>
        <dbReference type="EMBL" id="SFB39594.1"/>
    </source>
</evidence>
<evidence type="ECO:0000259" key="6">
    <source>
        <dbReference type="Pfam" id="PF00082"/>
    </source>
</evidence>
<dbReference type="GO" id="GO:0004252">
    <property type="term" value="F:serine-type endopeptidase activity"/>
    <property type="evidence" value="ECO:0007669"/>
    <property type="project" value="UniProtKB-UniRule"/>
</dbReference>
<evidence type="ECO:0000256" key="4">
    <source>
        <dbReference type="ARBA" id="ARBA00022825"/>
    </source>
</evidence>
<evidence type="ECO:0000256" key="5">
    <source>
        <dbReference type="PROSITE-ProRule" id="PRU01240"/>
    </source>
</evidence>
<dbReference type="InterPro" id="IPR036852">
    <property type="entry name" value="Peptidase_S8/S53_dom_sf"/>
</dbReference>
<dbReference type="EMBL" id="FOKI01000042">
    <property type="protein sequence ID" value="SFB39594.1"/>
    <property type="molecule type" value="Genomic_DNA"/>
</dbReference>
<dbReference type="STRING" id="84698.SAMN04488528_10421"/>
<dbReference type="InterPro" id="IPR015500">
    <property type="entry name" value="Peptidase_S8_subtilisin-rel"/>
</dbReference>
<feature type="domain" description="Peptidase S8/S53" evidence="6">
    <location>
        <begin position="117"/>
        <end position="374"/>
    </location>
</feature>
<dbReference type="Pfam" id="PF00082">
    <property type="entry name" value="Peptidase_S8"/>
    <property type="match status" value="1"/>
</dbReference>
<proteinExistence type="inferred from homology"/>
<evidence type="ECO:0000256" key="1">
    <source>
        <dbReference type="ARBA" id="ARBA00011073"/>
    </source>
</evidence>
<dbReference type="PROSITE" id="PS51892">
    <property type="entry name" value="SUBTILASE"/>
    <property type="match status" value="1"/>
</dbReference>
<dbReference type="SUPFAM" id="SSF52743">
    <property type="entry name" value="Subtilisin-like"/>
    <property type="match status" value="1"/>
</dbReference>
<dbReference type="InterPro" id="IPR050131">
    <property type="entry name" value="Peptidase_S8_subtilisin-like"/>
</dbReference>
<dbReference type="PANTHER" id="PTHR43806">
    <property type="entry name" value="PEPTIDASE S8"/>
    <property type="match status" value="1"/>
</dbReference>
<dbReference type="InterPro" id="IPR023827">
    <property type="entry name" value="Peptidase_S8_Asp-AS"/>
</dbReference>
<organism evidence="7 8">
    <name type="scientific">Clostridium frigidicarnis</name>
    <dbReference type="NCBI Taxonomy" id="84698"/>
    <lineage>
        <taxon>Bacteria</taxon>
        <taxon>Bacillati</taxon>
        <taxon>Bacillota</taxon>
        <taxon>Clostridia</taxon>
        <taxon>Eubacteriales</taxon>
        <taxon>Clostridiaceae</taxon>
        <taxon>Clostridium</taxon>
    </lineage>
</organism>
<gene>
    <name evidence="7" type="ORF">SAMN04488528_10421</name>
</gene>
<dbReference type="Gene3D" id="3.40.50.200">
    <property type="entry name" value="Peptidase S8/S53 domain"/>
    <property type="match status" value="1"/>
</dbReference>
<accession>A0A1I1ANJ7</accession>
<comment type="similarity">
    <text evidence="1 5">Belongs to the peptidase S8 family.</text>
</comment>
<dbReference type="PRINTS" id="PR00723">
    <property type="entry name" value="SUBTILISIN"/>
</dbReference>
<feature type="active site" description="Charge relay system" evidence="5">
    <location>
        <position position="126"/>
    </location>
</feature>
<evidence type="ECO:0000256" key="2">
    <source>
        <dbReference type="ARBA" id="ARBA00022670"/>
    </source>
</evidence>
<dbReference type="RefSeq" id="WP_090042849.1">
    <property type="nucleotide sequence ID" value="NZ_FOKI01000042.1"/>
</dbReference>
<dbReference type="GO" id="GO:0006508">
    <property type="term" value="P:proteolysis"/>
    <property type="evidence" value="ECO:0007669"/>
    <property type="project" value="UniProtKB-KW"/>
</dbReference>
<name>A0A1I1ANJ7_9CLOT</name>
<dbReference type="OrthoDB" id="9798386at2"/>
<keyword evidence="4 5" id="KW-0720">Serine protease</keyword>
<keyword evidence="8" id="KW-1185">Reference proteome</keyword>
<reference evidence="7 8" key="1">
    <citation type="submission" date="2016-10" db="EMBL/GenBank/DDBJ databases">
        <authorList>
            <person name="de Groot N.N."/>
        </authorList>
    </citation>
    <scope>NUCLEOTIDE SEQUENCE [LARGE SCALE GENOMIC DNA]</scope>
    <source>
        <strain evidence="7 8">DSM 12271</strain>
    </source>
</reference>